<evidence type="ECO:0000256" key="4">
    <source>
        <dbReference type="ARBA" id="ARBA00022840"/>
    </source>
</evidence>
<dbReference type="Pfam" id="PF00005">
    <property type="entry name" value="ABC_tran"/>
    <property type="match status" value="1"/>
</dbReference>
<dbReference type="SUPFAM" id="SSF90123">
    <property type="entry name" value="ABC transporter transmembrane region"/>
    <property type="match status" value="1"/>
</dbReference>
<evidence type="ECO:0000256" key="1">
    <source>
        <dbReference type="ARBA" id="ARBA00004651"/>
    </source>
</evidence>
<evidence type="ECO:0000256" key="2">
    <source>
        <dbReference type="ARBA" id="ARBA00022692"/>
    </source>
</evidence>
<feature type="transmembrane region" description="Helical" evidence="7">
    <location>
        <begin position="285"/>
        <end position="306"/>
    </location>
</feature>
<dbReference type="GO" id="GO:0016887">
    <property type="term" value="F:ATP hydrolysis activity"/>
    <property type="evidence" value="ECO:0007669"/>
    <property type="project" value="InterPro"/>
</dbReference>
<feature type="transmembrane region" description="Helical" evidence="7">
    <location>
        <begin position="21"/>
        <end position="46"/>
    </location>
</feature>
<dbReference type="SUPFAM" id="SSF52540">
    <property type="entry name" value="P-loop containing nucleoside triphosphate hydrolases"/>
    <property type="match status" value="1"/>
</dbReference>
<accession>A0A927UDE2</accession>
<dbReference type="Gene3D" id="3.40.50.300">
    <property type="entry name" value="P-loop containing nucleotide triphosphate hydrolases"/>
    <property type="match status" value="1"/>
</dbReference>
<feature type="transmembrane region" description="Helical" evidence="7">
    <location>
        <begin position="140"/>
        <end position="163"/>
    </location>
</feature>
<proteinExistence type="predicted"/>
<dbReference type="PROSITE" id="PS50893">
    <property type="entry name" value="ABC_TRANSPORTER_2"/>
    <property type="match status" value="1"/>
</dbReference>
<evidence type="ECO:0000259" key="9">
    <source>
        <dbReference type="PROSITE" id="PS50929"/>
    </source>
</evidence>
<evidence type="ECO:0000313" key="10">
    <source>
        <dbReference type="EMBL" id="MBE5919827.1"/>
    </source>
</evidence>
<dbReference type="GO" id="GO:0015421">
    <property type="term" value="F:ABC-type oligopeptide transporter activity"/>
    <property type="evidence" value="ECO:0007669"/>
    <property type="project" value="TreeGrafter"/>
</dbReference>
<dbReference type="InterPro" id="IPR036640">
    <property type="entry name" value="ABC1_TM_sf"/>
</dbReference>
<gene>
    <name evidence="10" type="ORF">E7272_08280</name>
</gene>
<evidence type="ECO:0000256" key="3">
    <source>
        <dbReference type="ARBA" id="ARBA00022741"/>
    </source>
</evidence>
<dbReference type="PANTHER" id="PTHR43394">
    <property type="entry name" value="ATP-DEPENDENT PERMEASE MDL1, MITOCHONDRIAL"/>
    <property type="match status" value="1"/>
</dbReference>
<keyword evidence="5 7" id="KW-1133">Transmembrane helix</keyword>
<evidence type="ECO:0000313" key="11">
    <source>
        <dbReference type="Proteomes" id="UP000766246"/>
    </source>
</evidence>
<dbReference type="SMART" id="SM00382">
    <property type="entry name" value="AAA"/>
    <property type="match status" value="1"/>
</dbReference>
<dbReference type="AlphaFoldDB" id="A0A927UDE2"/>
<dbReference type="GO" id="GO:0005886">
    <property type="term" value="C:plasma membrane"/>
    <property type="evidence" value="ECO:0007669"/>
    <property type="project" value="UniProtKB-SubCell"/>
</dbReference>
<reference evidence="10" key="1">
    <citation type="submission" date="2019-04" db="EMBL/GenBank/DDBJ databases">
        <title>Evolution of Biomass-Degrading Anaerobic Consortia Revealed by Metagenomics.</title>
        <authorList>
            <person name="Peng X."/>
        </authorList>
    </citation>
    <scope>NUCLEOTIDE SEQUENCE</scope>
    <source>
        <strain evidence="10">SIG311</strain>
    </source>
</reference>
<dbReference type="EMBL" id="SVER01000019">
    <property type="protein sequence ID" value="MBE5919827.1"/>
    <property type="molecule type" value="Genomic_DNA"/>
</dbReference>
<dbReference type="Proteomes" id="UP000766246">
    <property type="component" value="Unassembled WGS sequence"/>
</dbReference>
<evidence type="ECO:0000259" key="8">
    <source>
        <dbReference type="PROSITE" id="PS50893"/>
    </source>
</evidence>
<dbReference type="PANTHER" id="PTHR43394:SF1">
    <property type="entry name" value="ATP-BINDING CASSETTE SUB-FAMILY B MEMBER 10, MITOCHONDRIAL"/>
    <property type="match status" value="1"/>
</dbReference>
<dbReference type="InterPro" id="IPR039421">
    <property type="entry name" value="Type_1_exporter"/>
</dbReference>
<keyword evidence="2 7" id="KW-0812">Transmembrane</keyword>
<dbReference type="PROSITE" id="PS00211">
    <property type="entry name" value="ABC_TRANSPORTER_1"/>
    <property type="match status" value="1"/>
</dbReference>
<comment type="caution">
    <text evidence="10">The sequence shown here is derived from an EMBL/GenBank/DDBJ whole genome shotgun (WGS) entry which is preliminary data.</text>
</comment>
<sequence>MRENKPSGFKIMARLIWLVKPLTAVMLLGILLGTLGHLCAIFVTVIGAEGVVMVVQSFENPVLQKTVPKLFGILVAVGVLRGLFHYGEQYCNHYIAFRILAIIRHKVFEKLRILCPAKLEGKEKGNLITMITSDIELLEVFFAHTISPIAIGVLVSLLMTVFIGMQYPIAGIIAAIAYVTVGGMIPVSNEIESAGAGLRFRTEFAKMNSFILGALYGVDETIQFRAGKDTLEQLNNRGEDLADTKETLVGFEKNQKSLTNLSIQLFSLIVLGVMLVAYSKDKVTFEQVIIATVSMMSSFGPVVALASLSNNLNQTLACGKRVLDLLDEEPLVEEIDDGIDLEMVANARGNIATVNNVSFAYEDVDVLKNISLDIKKGKILGIHGASGSGKSTLLRLLMRFWDTDAGQIHYYDKLDGPVEIDYINTQSLRDNQSFVTQDTWVSHDTIANNIAVGKPDATKEEIISAAKKASIHDFITSLSHGYDTVIGELGSTLSGGEKQRIGIARAFLHGGNMILMDEPTSSLDSLNEGIILKALKEEASDKTVVLVSHRKSTMGVADTVVEIEQ</sequence>
<dbReference type="PROSITE" id="PS50929">
    <property type="entry name" value="ABC_TM1F"/>
    <property type="match status" value="1"/>
</dbReference>
<protein>
    <submittedName>
        <fullName evidence="10">ABC transporter ATP-binding protein</fullName>
    </submittedName>
</protein>
<evidence type="ECO:0000256" key="6">
    <source>
        <dbReference type="ARBA" id="ARBA00023136"/>
    </source>
</evidence>
<dbReference type="InterPro" id="IPR011527">
    <property type="entry name" value="ABC1_TM_dom"/>
</dbReference>
<keyword evidence="3" id="KW-0547">Nucleotide-binding</keyword>
<evidence type="ECO:0000256" key="5">
    <source>
        <dbReference type="ARBA" id="ARBA00022989"/>
    </source>
</evidence>
<dbReference type="InterPro" id="IPR027417">
    <property type="entry name" value="P-loop_NTPase"/>
</dbReference>
<dbReference type="InterPro" id="IPR017871">
    <property type="entry name" value="ABC_transporter-like_CS"/>
</dbReference>
<evidence type="ECO:0000256" key="7">
    <source>
        <dbReference type="SAM" id="Phobius"/>
    </source>
</evidence>
<name>A0A927UDE2_9FIRM</name>
<dbReference type="Gene3D" id="1.20.1560.10">
    <property type="entry name" value="ABC transporter type 1, transmembrane domain"/>
    <property type="match status" value="1"/>
</dbReference>
<dbReference type="GO" id="GO:0005524">
    <property type="term" value="F:ATP binding"/>
    <property type="evidence" value="ECO:0007669"/>
    <property type="project" value="UniProtKB-KW"/>
</dbReference>
<feature type="transmembrane region" description="Helical" evidence="7">
    <location>
        <begin position="66"/>
        <end position="84"/>
    </location>
</feature>
<keyword evidence="6 7" id="KW-0472">Membrane</keyword>
<keyword evidence="4 10" id="KW-0067">ATP-binding</keyword>
<feature type="domain" description="ABC transporter" evidence="8">
    <location>
        <begin position="352"/>
        <end position="565"/>
    </location>
</feature>
<comment type="subcellular location">
    <subcellularLocation>
        <location evidence="1">Cell membrane</location>
        <topology evidence="1">Multi-pass membrane protein</topology>
    </subcellularLocation>
</comment>
<organism evidence="10 11">
    <name type="scientific">Pseudobutyrivibrio ruminis</name>
    <dbReference type="NCBI Taxonomy" id="46206"/>
    <lineage>
        <taxon>Bacteria</taxon>
        <taxon>Bacillati</taxon>
        <taxon>Bacillota</taxon>
        <taxon>Clostridia</taxon>
        <taxon>Lachnospirales</taxon>
        <taxon>Lachnospiraceae</taxon>
        <taxon>Pseudobutyrivibrio</taxon>
    </lineage>
</organism>
<feature type="transmembrane region" description="Helical" evidence="7">
    <location>
        <begin position="261"/>
        <end position="279"/>
    </location>
</feature>
<dbReference type="InterPro" id="IPR003593">
    <property type="entry name" value="AAA+_ATPase"/>
</dbReference>
<feature type="domain" description="ABC transmembrane type-1" evidence="9">
    <location>
        <begin position="27"/>
        <end position="314"/>
    </location>
</feature>
<dbReference type="InterPro" id="IPR003439">
    <property type="entry name" value="ABC_transporter-like_ATP-bd"/>
</dbReference>
<feature type="transmembrane region" description="Helical" evidence="7">
    <location>
        <begin position="169"/>
        <end position="187"/>
    </location>
</feature>